<feature type="non-terminal residue" evidence="2">
    <location>
        <position position="1"/>
    </location>
</feature>
<dbReference type="GeneID" id="6086776"/>
<reference evidence="2 3" key="1">
    <citation type="journal article" date="2008" name="Nature">
        <title>The genome of Laccaria bicolor provides insights into mycorrhizal symbiosis.</title>
        <authorList>
            <person name="Martin F."/>
            <person name="Aerts A."/>
            <person name="Ahren D."/>
            <person name="Brun A."/>
            <person name="Danchin E.G.J."/>
            <person name="Duchaussoy F."/>
            <person name="Gibon J."/>
            <person name="Kohler A."/>
            <person name="Lindquist E."/>
            <person name="Pereda V."/>
            <person name="Salamov A."/>
            <person name="Shapiro H.J."/>
            <person name="Wuyts J."/>
            <person name="Blaudez D."/>
            <person name="Buee M."/>
            <person name="Brokstein P."/>
            <person name="Canbaeck B."/>
            <person name="Cohen D."/>
            <person name="Courty P.E."/>
            <person name="Coutinho P.M."/>
            <person name="Delaruelle C."/>
            <person name="Detter J.C."/>
            <person name="Deveau A."/>
            <person name="DiFazio S."/>
            <person name="Duplessis S."/>
            <person name="Fraissinet-Tachet L."/>
            <person name="Lucic E."/>
            <person name="Frey-Klett P."/>
            <person name="Fourrey C."/>
            <person name="Feussner I."/>
            <person name="Gay G."/>
            <person name="Grimwood J."/>
            <person name="Hoegger P.J."/>
            <person name="Jain P."/>
            <person name="Kilaru S."/>
            <person name="Labbe J."/>
            <person name="Lin Y.C."/>
            <person name="Legue V."/>
            <person name="Le Tacon F."/>
            <person name="Marmeisse R."/>
            <person name="Melayah D."/>
            <person name="Montanini B."/>
            <person name="Muratet M."/>
            <person name="Nehls U."/>
            <person name="Niculita-Hirzel H."/>
            <person name="Oudot-Le Secq M.P."/>
            <person name="Peter M."/>
            <person name="Quesneville H."/>
            <person name="Rajashekar B."/>
            <person name="Reich M."/>
            <person name="Rouhier N."/>
            <person name="Schmutz J."/>
            <person name="Yin T."/>
            <person name="Chalot M."/>
            <person name="Henrissat B."/>
            <person name="Kuees U."/>
            <person name="Lucas S."/>
            <person name="Van de Peer Y."/>
            <person name="Podila G.K."/>
            <person name="Polle A."/>
            <person name="Pukkila P.J."/>
            <person name="Richardson P.M."/>
            <person name="Rouze P."/>
            <person name="Sanders I.R."/>
            <person name="Stajich J.E."/>
            <person name="Tunlid A."/>
            <person name="Tuskan G."/>
            <person name="Grigoriev I.V."/>
        </authorList>
    </citation>
    <scope>NUCLEOTIDE SEQUENCE [LARGE SCALE GENOMIC DNA]</scope>
    <source>
        <strain evidence="3">S238N-H82 / ATCC MYA-4686</strain>
    </source>
</reference>
<evidence type="ECO:0000313" key="3">
    <source>
        <dbReference type="Proteomes" id="UP000001194"/>
    </source>
</evidence>
<accession>B0E4K3</accession>
<dbReference type="AlphaFoldDB" id="B0E4K3"/>
<feature type="compositionally biased region" description="Polar residues" evidence="1">
    <location>
        <begin position="12"/>
        <end position="25"/>
    </location>
</feature>
<dbReference type="RefSeq" id="XP_001891121.1">
    <property type="nucleotide sequence ID" value="XM_001891086.1"/>
</dbReference>
<dbReference type="EMBL" id="DS547424">
    <property type="protein sequence ID" value="EDQ98229.1"/>
    <property type="molecule type" value="Genomic_DNA"/>
</dbReference>
<dbReference type="KEGG" id="lbc:LACBIDRAFT_336155"/>
<evidence type="ECO:0000256" key="1">
    <source>
        <dbReference type="SAM" id="MobiDB-lite"/>
    </source>
</evidence>
<organism evidence="3">
    <name type="scientific">Laccaria bicolor (strain S238N-H82 / ATCC MYA-4686)</name>
    <name type="common">Bicoloured deceiver</name>
    <name type="synonym">Laccaria laccata var. bicolor</name>
    <dbReference type="NCBI Taxonomy" id="486041"/>
    <lineage>
        <taxon>Eukaryota</taxon>
        <taxon>Fungi</taxon>
        <taxon>Dikarya</taxon>
        <taxon>Basidiomycota</taxon>
        <taxon>Agaricomycotina</taxon>
        <taxon>Agaricomycetes</taxon>
        <taxon>Agaricomycetidae</taxon>
        <taxon>Agaricales</taxon>
        <taxon>Agaricineae</taxon>
        <taxon>Hydnangiaceae</taxon>
        <taxon>Laccaria</taxon>
    </lineage>
</organism>
<keyword evidence="3" id="KW-1185">Reference proteome</keyword>
<dbReference type="Proteomes" id="UP000001194">
    <property type="component" value="Unassembled WGS sequence"/>
</dbReference>
<sequence>SDDPRPVCGNPLRTSNPTLTDNLSENPRPIFQDGILSFDDLRYSAPTHGVVIAAFPRPPSLHTIWTPLPSSSMSGLHVLQAARNVGMSGTIIAADTISHVDEK</sequence>
<name>B0E4K3_LACBS</name>
<protein>
    <submittedName>
        <fullName evidence="2">Predicted protein</fullName>
    </submittedName>
</protein>
<evidence type="ECO:0000313" key="2">
    <source>
        <dbReference type="EMBL" id="EDQ98229.1"/>
    </source>
</evidence>
<feature type="region of interest" description="Disordered" evidence="1">
    <location>
        <begin position="1"/>
        <end position="26"/>
    </location>
</feature>
<dbReference type="HOGENOM" id="CLU_2270125_0_0_1"/>
<dbReference type="InParanoid" id="B0E4K3"/>
<proteinExistence type="predicted"/>
<gene>
    <name evidence="2" type="ORF">LACBIDRAFT_336155</name>
</gene>